<gene>
    <name evidence="1" type="ORF">ACOLOM_LOCUS854</name>
</gene>
<protein>
    <submittedName>
        <fullName evidence="1">4288_t:CDS:1</fullName>
    </submittedName>
</protein>
<evidence type="ECO:0000313" key="2">
    <source>
        <dbReference type="Proteomes" id="UP000789525"/>
    </source>
</evidence>
<organism evidence="1 2">
    <name type="scientific">Acaulospora colombiana</name>
    <dbReference type="NCBI Taxonomy" id="27376"/>
    <lineage>
        <taxon>Eukaryota</taxon>
        <taxon>Fungi</taxon>
        <taxon>Fungi incertae sedis</taxon>
        <taxon>Mucoromycota</taxon>
        <taxon>Glomeromycotina</taxon>
        <taxon>Glomeromycetes</taxon>
        <taxon>Diversisporales</taxon>
        <taxon>Acaulosporaceae</taxon>
        <taxon>Acaulospora</taxon>
    </lineage>
</organism>
<dbReference type="EMBL" id="CAJVPT010000933">
    <property type="protein sequence ID" value="CAG8453350.1"/>
    <property type="molecule type" value="Genomic_DNA"/>
</dbReference>
<proteinExistence type="predicted"/>
<sequence>MTTPLKTPIPKSTNPSKEKKNRDANPMFTQSVASVPSSPLSPSSLNLPPDPKNWTSTHVATYLHQCLRLHPPPFIAELMQFIQSDASLTGRKFLRLKDDQLRNSGYEDQWIESVMLGVKSLRRNQLKEKILLRNDKFFEGEFEELEECDIEIGENDNEDDSFSSLSNPNPINFNASETFTKFPEPKPIEEASGIAELSHDDIYKWIKKEILGYETFGSGFARGFMLGGAIVWAFMKISKR</sequence>
<name>A0ACA9K596_9GLOM</name>
<evidence type="ECO:0000313" key="1">
    <source>
        <dbReference type="EMBL" id="CAG8453350.1"/>
    </source>
</evidence>
<comment type="caution">
    <text evidence="1">The sequence shown here is derived from an EMBL/GenBank/DDBJ whole genome shotgun (WGS) entry which is preliminary data.</text>
</comment>
<dbReference type="Proteomes" id="UP000789525">
    <property type="component" value="Unassembled WGS sequence"/>
</dbReference>
<reference evidence="1" key="1">
    <citation type="submission" date="2021-06" db="EMBL/GenBank/DDBJ databases">
        <authorList>
            <person name="Kallberg Y."/>
            <person name="Tangrot J."/>
            <person name="Rosling A."/>
        </authorList>
    </citation>
    <scope>NUCLEOTIDE SEQUENCE</scope>
    <source>
        <strain evidence="1">CL356</strain>
    </source>
</reference>
<accession>A0ACA9K596</accession>
<keyword evidence="2" id="KW-1185">Reference proteome</keyword>